<dbReference type="InterPro" id="IPR006059">
    <property type="entry name" value="SBP"/>
</dbReference>
<accession>A0A840IAA3</accession>
<feature type="chain" id="PRO_5039101161" evidence="4">
    <location>
        <begin position="22"/>
        <end position="451"/>
    </location>
</feature>
<dbReference type="GO" id="GO:0042956">
    <property type="term" value="P:maltodextrin transmembrane transport"/>
    <property type="evidence" value="ECO:0007669"/>
    <property type="project" value="TreeGrafter"/>
</dbReference>
<evidence type="ECO:0000313" key="6">
    <source>
        <dbReference type="Proteomes" id="UP000585272"/>
    </source>
</evidence>
<name>A0A840IAA3_9ACTN</name>
<dbReference type="GO" id="GO:0015768">
    <property type="term" value="P:maltose transport"/>
    <property type="evidence" value="ECO:0007669"/>
    <property type="project" value="TreeGrafter"/>
</dbReference>
<dbReference type="PANTHER" id="PTHR30061">
    <property type="entry name" value="MALTOSE-BINDING PERIPLASMIC PROTEIN"/>
    <property type="match status" value="1"/>
</dbReference>
<feature type="signal peptide" evidence="4">
    <location>
        <begin position="1"/>
        <end position="21"/>
    </location>
</feature>
<evidence type="ECO:0000256" key="4">
    <source>
        <dbReference type="SAM" id="SignalP"/>
    </source>
</evidence>
<evidence type="ECO:0000313" key="5">
    <source>
        <dbReference type="EMBL" id="MBB4661542.1"/>
    </source>
</evidence>
<proteinExistence type="inferred from homology"/>
<keyword evidence="2" id="KW-0813">Transport</keyword>
<dbReference type="Pfam" id="PF13416">
    <property type="entry name" value="SBP_bac_8"/>
    <property type="match status" value="1"/>
</dbReference>
<gene>
    <name evidence="5" type="ORF">BDZ31_001115</name>
</gene>
<evidence type="ECO:0000256" key="3">
    <source>
        <dbReference type="ARBA" id="ARBA00022729"/>
    </source>
</evidence>
<keyword evidence="6" id="KW-1185">Reference proteome</keyword>
<dbReference type="PANTHER" id="PTHR30061:SF50">
    <property type="entry name" value="MALTOSE_MALTODEXTRIN-BINDING PERIPLASMIC PROTEIN"/>
    <property type="match status" value="1"/>
</dbReference>
<dbReference type="Gene3D" id="3.40.190.10">
    <property type="entry name" value="Periplasmic binding protein-like II"/>
    <property type="match status" value="2"/>
</dbReference>
<dbReference type="Proteomes" id="UP000585272">
    <property type="component" value="Unassembled WGS sequence"/>
</dbReference>
<dbReference type="EMBL" id="JACHNU010000001">
    <property type="protein sequence ID" value="MBB4661542.1"/>
    <property type="molecule type" value="Genomic_DNA"/>
</dbReference>
<dbReference type="GO" id="GO:0055052">
    <property type="term" value="C:ATP-binding cassette (ABC) transporter complex, substrate-binding subunit-containing"/>
    <property type="evidence" value="ECO:0007669"/>
    <property type="project" value="TreeGrafter"/>
</dbReference>
<dbReference type="PROSITE" id="PS51257">
    <property type="entry name" value="PROKAR_LIPOPROTEIN"/>
    <property type="match status" value="1"/>
</dbReference>
<evidence type="ECO:0000256" key="1">
    <source>
        <dbReference type="ARBA" id="ARBA00008520"/>
    </source>
</evidence>
<sequence length="451" mass="48816">MKLTRAIMLALAALVAAFAVGCGSPGESSDDAETTATTSATERVDVAAAGDVTLTVWDQEVRGGQDAQIRRLNEQFQEKYPNVTIRRVAKSFEDLNTTLKLAVSGPRAPDVVQANQGRPVMGSLVRARLLRPLTDYAEVYGWDDRYSKLLIDLNKFSADGRQFGTGDLYGLSQMGEIVGVFYNKRLVRRLPETLEQFEAQLAEAKRAGQTPIQFGNLDKWPGIHEYETVLGRYASPQAVSDFVFAADGASFDTPEFTEAASAIQGWARAGYFTEDFNGVGYDPAWQRFTRGESPYLIAGTWLVADLARAMGDDVGFMVLPGQSADDEPVALGGEGLPFTITTASRNPDVAAAYIDFITDANAARVLVETDNLPAMFVPEGVAPTDGLIGDVFAAWRALNEANGIIPYLDYATPTFYDDISGAIQELLAGKQSPEQFTAGVQSKFSEFTGSL</sequence>
<dbReference type="AlphaFoldDB" id="A0A840IAA3"/>
<protein>
    <submittedName>
        <fullName evidence="5">Raffinose/stachyose/melibiose transport system substrate-binding protein</fullName>
    </submittedName>
</protein>
<dbReference type="GO" id="GO:1901982">
    <property type="term" value="F:maltose binding"/>
    <property type="evidence" value="ECO:0007669"/>
    <property type="project" value="TreeGrafter"/>
</dbReference>
<organism evidence="5 6">
    <name type="scientific">Conexibacter arvalis</name>
    <dbReference type="NCBI Taxonomy" id="912552"/>
    <lineage>
        <taxon>Bacteria</taxon>
        <taxon>Bacillati</taxon>
        <taxon>Actinomycetota</taxon>
        <taxon>Thermoleophilia</taxon>
        <taxon>Solirubrobacterales</taxon>
        <taxon>Conexibacteraceae</taxon>
        <taxon>Conexibacter</taxon>
    </lineage>
</organism>
<dbReference type="SUPFAM" id="SSF53850">
    <property type="entry name" value="Periplasmic binding protein-like II"/>
    <property type="match status" value="1"/>
</dbReference>
<evidence type="ECO:0000256" key="2">
    <source>
        <dbReference type="ARBA" id="ARBA00022448"/>
    </source>
</evidence>
<comment type="similarity">
    <text evidence="1">Belongs to the bacterial solute-binding protein 1 family.</text>
</comment>
<reference evidence="5 6" key="1">
    <citation type="submission" date="2020-08" db="EMBL/GenBank/DDBJ databases">
        <title>Genomic Encyclopedia of Archaeal and Bacterial Type Strains, Phase II (KMG-II): from individual species to whole genera.</title>
        <authorList>
            <person name="Goeker M."/>
        </authorList>
    </citation>
    <scope>NUCLEOTIDE SEQUENCE [LARGE SCALE GENOMIC DNA]</scope>
    <source>
        <strain evidence="5 6">DSM 23288</strain>
    </source>
</reference>
<keyword evidence="3 4" id="KW-0732">Signal</keyword>
<comment type="caution">
    <text evidence="5">The sequence shown here is derived from an EMBL/GenBank/DDBJ whole genome shotgun (WGS) entry which is preliminary data.</text>
</comment>